<dbReference type="HOGENOM" id="CLU_346752_0_0_0"/>
<protein>
    <submittedName>
        <fullName evidence="2">Uncharacterized protein</fullName>
    </submittedName>
</protein>
<dbReference type="OrthoDB" id="2082864at2"/>
<evidence type="ECO:0000313" key="2">
    <source>
        <dbReference type="EMBL" id="ACV39001.1"/>
    </source>
</evidence>
<feature type="coiled-coil region" evidence="1">
    <location>
        <begin position="328"/>
        <end position="358"/>
    </location>
</feature>
<organism evidence="2 3">
    <name type="scientific">Leptotrichia buccalis (strain ATCC 14201 / DSM 1135 / JCM 12969 / NCTC 10249 / C-1013-b)</name>
    <dbReference type="NCBI Taxonomy" id="523794"/>
    <lineage>
        <taxon>Bacteria</taxon>
        <taxon>Fusobacteriati</taxon>
        <taxon>Fusobacteriota</taxon>
        <taxon>Fusobacteriia</taxon>
        <taxon>Fusobacteriales</taxon>
        <taxon>Leptotrichiaceae</taxon>
        <taxon>Leptotrichia</taxon>
    </lineage>
</organism>
<dbReference type="STRING" id="523794.Lebu_1104"/>
<evidence type="ECO:0000256" key="1">
    <source>
        <dbReference type="SAM" id="Coils"/>
    </source>
</evidence>
<dbReference type="AlphaFoldDB" id="C7NA20"/>
<reference evidence="2 3" key="1">
    <citation type="journal article" date="2009" name="Stand. Genomic Sci.">
        <title>Complete genome sequence of Leptotrichia buccalis type strain (C-1013-b).</title>
        <authorList>
            <person name="Ivanova N."/>
            <person name="Gronow S."/>
            <person name="Lapidus A."/>
            <person name="Copeland A."/>
            <person name="Glavina Del Rio T."/>
            <person name="Nolan M."/>
            <person name="Lucas S."/>
            <person name="Chen F."/>
            <person name="Tice H."/>
            <person name="Cheng J.F."/>
            <person name="Saunders E."/>
            <person name="Bruce D."/>
            <person name="Goodwin L."/>
            <person name="Brettin T."/>
            <person name="Detter J.C."/>
            <person name="Han C."/>
            <person name="Pitluck S."/>
            <person name="Mikhailova N."/>
            <person name="Pati A."/>
            <person name="Mavrommatis K."/>
            <person name="Chen A."/>
            <person name="Palaniappan K."/>
            <person name="Land M."/>
            <person name="Hauser L."/>
            <person name="Chang Y.J."/>
            <person name="Jeffries C.D."/>
            <person name="Chain P."/>
            <person name="Rohde C."/>
            <person name="Goker M."/>
            <person name="Bristow J."/>
            <person name="Eisen J.A."/>
            <person name="Markowitz V."/>
            <person name="Hugenholtz P."/>
            <person name="Kyrpides N.C."/>
            <person name="Klenk H.P."/>
        </authorList>
    </citation>
    <scope>NUCLEOTIDE SEQUENCE [LARGE SCALE GENOMIC DNA]</scope>
    <source>
        <strain evidence="3">ATCC 14201 / DSM 1135 / JCM 12969 / NCTC 10249 / C-1013-b</strain>
    </source>
</reference>
<sequence>MDINEAIDIIFNINESKEAFDVIENNIPQITSYLILKLKKIIEKKEIEEIEEFHMILHLILKFRIIETFDFLLEILEFINFRVNIQLFIMTLSKIIHSYEKNIDKLNNYIFSQTNPLSQHIVYKAIILSYEENKELQKINDFLREIVNYFVNTNFEYFKYEVFLLEIINDNIYFKNYQLIDNKNKLEKLIEKIIIFSEIGYKSENFEKYFCLLYKINPKKFNKIIEIENYINNIKNEVFDQVEIGLFKKNNNVKKGKLLFKKINKKIENSNDNLIKITLKKMRKYDFNSRKIPHTKEEYYEEIYNCFDLTGNLVDRYVLVNEKFGEILKKYDILKKKIEELIDKVKEELNELKKSRYNRKGILEDIEVVKLKENYIKRRKLEVLFKNQENIESGLLIFYMKELETFFKNFSSNEKIKELSLFSQNQIDYRISYYNQIIRKFEFLLAEIPISTLNKIYYNIKFIPYYDNIQNIGRRNLKLSDEEYNNTIIEKINLKIENHPLNPINLEKYNKNEKDYLNILRKNSSTAIANIKHNISNSICLSKRKKIIEKIINGIENKDYEVVINILPIQIEGLFKDFLEYSLMYEYCQDIEVYNKIMNIDLVQKIDFGIKKNLNMFFDTIAYFKYYFNSLIRNNVAHGNYDFLVDNVKDIKSEIFALELLYDLNSIIHTISETNEIDTAQKYIEETFDRIKKSEKYNGSNEINMDCLINDLNGTRERFNLSKFKSGLFVSYEATRILYWIFNPLYEKYLDNNKLKSIRNLIISSQFFSYIKNRIRSNFENKELMKSMKIIKTSFELDNEMSLLITEIIKYLNS</sequence>
<proteinExistence type="predicted"/>
<evidence type="ECO:0000313" key="3">
    <source>
        <dbReference type="Proteomes" id="UP000001910"/>
    </source>
</evidence>
<keyword evidence="3" id="KW-1185">Reference proteome</keyword>
<accession>C7NA20</accession>
<dbReference type="KEGG" id="lba:Lebu_1104"/>
<gene>
    <name evidence="2" type="ordered locus">Lebu_1104</name>
</gene>
<dbReference type="Proteomes" id="UP000001910">
    <property type="component" value="Chromosome"/>
</dbReference>
<dbReference type="EMBL" id="CP001685">
    <property type="protein sequence ID" value="ACV39001.1"/>
    <property type="molecule type" value="Genomic_DNA"/>
</dbReference>
<dbReference type="RefSeq" id="WP_015769346.1">
    <property type="nucleotide sequence ID" value="NC_013192.1"/>
</dbReference>
<keyword evidence="1" id="KW-0175">Coiled coil</keyword>
<name>C7NA20_LEPBD</name>
<dbReference type="eggNOG" id="ENOG5032VCV">
    <property type="taxonomic scope" value="Bacteria"/>
</dbReference>